<comment type="caution">
    <text evidence="17">The sequence shown here is derived from an EMBL/GenBank/DDBJ whole genome shotgun (WGS) entry which is preliminary data.</text>
</comment>
<keyword evidence="7 14" id="KW-0479">Metal-binding</keyword>
<dbReference type="InterPro" id="IPR001128">
    <property type="entry name" value="Cyt_P450"/>
</dbReference>
<comment type="similarity">
    <text evidence="4 15">Belongs to the cytochrome P450 family.</text>
</comment>
<dbReference type="GO" id="GO:0016829">
    <property type="term" value="F:lyase activity"/>
    <property type="evidence" value="ECO:0007669"/>
    <property type="project" value="UniProtKB-KW"/>
</dbReference>
<dbReference type="GO" id="GO:0016020">
    <property type="term" value="C:membrane"/>
    <property type="evidence" value="ECO:0007669"/>
    <property type="project" value="UniProtKB-SubCell"/>
</dbReference>
<dbReference type="InterPro" id="IPR017972">
    <property type="entry name" value="Cyt_P450_CS"/>
</dbReference>
<evidence type="ECO:0000256" key="1">
    <source>
        <dbReference type="ARBA" id="ARBA00001971"/>
    </source>
</evidence>
<organism evidence="17 18">
    <name type="scientific">Mycena sanguinolenta</name>
    <dbReference type="NCBI Taxonomy" id="230812"/>
    <lineage>
        <taxon>Eukaryota</taxon>
        <taxon>Fungi</taxon>
        <taxon>Dikarya</taxon>
        <taxon>Basidiomycota</taxon>
        <taxon>Agaricomycotina</taxon>
        <taxon>Agaricomycetes</taxon>
        <taxon>Agaricomycetidae</taxon>
        <taxon>Agaricales</taxon>
        <taxon>Marasmiineae</taxon>
        <taxon>Mycenaceae</taxon>
        <taxon>Mycena</taxon>
    </lineage>
</organism>
<keyword evidence="13" id="KW-0325">Glycoprotein</keyword>
<evidence type="ECO:0000256" key="15">
    <source>
        <dbReference type="RuleBase" id="RU000461"/>
    </source>
</evidence>
<dbReference type="InterPro" id="IPR050364">
    <property type="entry name" value="Cytochrome_P450_fung"/>
</dbReference>
<dbReference type="PRINTS" id="PR00463">
    <property type="entry name" value="EP450I"/>
</dbReference>
<dbReference type="InterPro" id="IPR002401">
    <property type="entry name" value="Cyt_P450_E_grp-I"/>
</dbReference>
<reference evidence="17" key="1">
    <citation type="submission" date="2020-05" db="EMBL/GenBank/DDBJ databases">
        <title>Mycena genomes resolve the evolution of fungal bioluminescence.</title>
        <authorList>
            <person name="Tsai I.J."/>
        </authorList>
    </citation>
    <scope>NUCLEOTIDE SEQUENCE</scope>
    <source>
        <strain evidence="17">160909Yilan</strain>
    </source>
</reference>
<keyword evidence="12 16" id="KW-0472">Membrane</keyword>
<comment type="pathway">
    <text evidence="3">Secondary metabolite biosynthesis.</text>
</comment>
<dbReference type="OrthoDB" id="2789670at2759"/>
<dbReference type="AlphaFoldDB" id="A0A8H6Z8W7"/>
<dbReference type="PROSITE" id="PS00086">
    <property type="entry name" value="CYTOCHROME_P450"/>
    <property type="match status" value="1"/>
</dbReference>
<evidence type="ECO:0000256" key="8">
    <source>
        <dbReference type="ARBA" id="ARBA00022989"/>
    </source>
</evidence>
<keyword evidence="10 14" id="KW-0408">Iron</keyword>
<evidence type="ECO:0000256" key="6">
    <source>
        <dbReference type="ARBA" id="ARBA00022692"/>
    </source>
</evidence>
<dbReference type="Pfam" id="PF00067">
    <property type="entry name" value="p450"/>
    <property type="match status" value="1"/>
</dbReference>
<feature type="binding site" description="axial binding residue" evidence="14">
    <location>
        <position position="446"/>
    </location>
    <ligand>
        <name>heme</name>
        <dbReference type="ChEBI" id="CHEBI:30413"/>
    </ligand>
    <ligandPart>
        <name>Fe</name>
        <dbReference type="ChEBI" id="CHEBI:18248"/>
    </ligandPart>
</feature>
<gene>
    <name evidence="17" type="ORF">MSAN_00484200</name>
</gene>
<evidence type="ECO:0000256" key="9">
    <source>
        <dbReference type="ARBA" id="ARBA00023002"/>
    </source>
</evidence>
<evidence type="ECO:0000256" key="16">
    <source>
        <dbReference type="SAM" id="Phobius"/>
    </source>
</evidence>
<keyword evidence="5 14" id="KW-0349">Heme</keyword>
<evidence type="ECO:0000256" key="12">
    <source>
        <dbReference type="ARBA" id="ARBA00023136"/>
    </source>
</evidence>
<keyword evidence="6 16" id="KW-0812">Transmembrane</keyword>
<dbReference type="PANTHER" id="PTHR46300:SF2">
    <property type="entry name" value="CYTOCHROME P450 MONOOXYGENASE ALNH-RELATED"/>
    <property type="match status" value="1"/>
</dbReference>
<evidence type="ECO:0000256" key="10">
    <source>
        <dbReference type="ARBA" id="ARBA00023004"/>
    </source>
</evidence>
<evidence type="ECO:0000256" key="14">
    <source>
        <dbReference type="PIRSR" id="PIRSR602401-1"/>
    </source>
</evidence>
<name>A0A8H6Z8W7_9AGAR</name>
<evidence type="ECO:0000256" key="4">
    <source>
        <dbReference type="ARBA" id="ARBA00010617"/>
    </source>
</evidence>
<keyword evidence="8 16" id="KW-1133">Transmembrane helix</keyword>
<keyword evidence="11 15" id="KW-0503">Monooxygenase</keyword>
<comment type="subcellular location">
    <subcellularLocation>
        <location evidence="2">Membrane</location>
        <topology evidence="2">Single-pass membrane protein</topology>
    </subcellularLocation>
</comment>
<keyword evidence="9 15" id="KW-0560">Oxidoreductase</keyword>
<evidence type="ECO:0000313" key="18">
    <source>
        <dbReference type="Proteomes" id="UP000623467"/>
    </source>
</evidence>
<evidence type="ECO:0000256" key="13">
    <source>
        <dbReference type="ARBA" id="ARBA00023180"/>
    </source>
</evidence>
<evidence type="ECO:0000256" key="2">
    <source>
        <dbReference type="ARBA" id="ARBA00004167"/>
    </source>
</evidence>
<dbReference type="SUPFAM" id="SSF48264">
    <property type="entry name" value="Cytochrome P450"/>
    <property type="match status" value="1"/>
</dbReference>
<dbReference type="InterPro" id="IPR036396">
    <property type="entry name" value="Cyt_P450_sf"/>
</dbReference>
<dbReference type="GO" id="GO:0016705">
    <property type="term" value="F:oxidoreductase activity, acting on paired donors, with incorporation or reduction of molecular oxygen"/>
    <property type="evidence" value="ECO:0007669"/>
    <property type="project" value="InterPro"/>
</dbReference>
<accession>A0A8H6Z8W7</accession>
<dbReference type="EMBL" id="JACAZH010000003">
    <property type="protein sequence ID" value="KAF7372784.1"/>
    <property type="molecule type" value="Genomic_DNA"/>
</dbReference>
<dbReference type="Gene3D" id="1.10.630.10">
    <property type="entry name" value="Cytochrome P450"/>
    <property type="match status" value="1"/>
</dbReference>
<dbReference type="PANTHER" id="PTHR46300">
    <property type="entry name" value="P450, PUTATIVE (EUROFUNG)-RELATED-RELATED"/>
    <property type="match status" value="1"/>
</dbReference>
<dbReference type="GO" id="GO:0020037">
    <property type="term" value="F:heme binding"/>
    <property type="evidence" value="ECO:0007669"/>
    <property type="project" value="InterPro"/>
</dbReference>
<evidence type="ECO:0000256" key="5">
    <source>
        <dbReference type="ARBA" id="ARBA00022617"/>
    </source>
</evidence>
<evidence type="ECO:0000256" key="7">
    <source>
        <dbReference type="ARBA" id="ARBA00022723"/>
    </source>
</evidence>
<protein>
    <submittedName>
        <fullName evidence="17">Steroid 17-alpha-hydroxylase/17,20 lyase</fullName>
    </submittedName>
</protein>
<evidence type="ECO:0000256" key="11">
    <source>
        <dbReference type="ARBA" id="ARBA00023033"/>
    </source>
</evidence>
<dbReference type="CDD" id="cd11065">
    <property type="entry name" value="CYP64-like"/>
    <property type="match status" value="1"/>
</dbReference>
<keyword evidence="17" id="KW-0456">Lyase</keyword>
<keyword evidence="18" id="KW-1185">Reference proteome</keyword>
<feature type="transmembrane region" description="Helical" evidence="16">
    <location>
        <begin position="20"/>
        <end position="38"/>
    </location>
</feature>
<evidence type="ECO:0000313" key="17">
    <source>
        <dbReference type="EMBL" id="KAF7372784.1"/>
    </source>
</evidence>
<evidence type="ECO:0000256" key="3">
    <source>
        <dbReference type="ARBA" id="ARBA00005179"/>
    </source>
</evidence>
<proteinExistence type="inferred from homology"/>
<comment type="cofactor">
    <cofactor evidence="1 14">
        <name>heme</name>
        <dbReference type="ChEBI" id="CHEBI:30413"/>
    </cofactor>
</comment>
<sequence length="531" mass="59574">MSPPIAEILLGLRTGVCTNSQLGALGACVFFIGALAYIRASSLGRKLPPGPRGIPLLGNVLQVPTAHLATYFRVLCKKYGGIVSLNLLGTTVIVIGDGALAKELMDKRSAKYSGRPVEPYMSRYADPDEKYWGFSNPGETFRLGRKLANQVMAGVRAGRSHSLHRYESMLTLQHIIEKPTGWYHHIDRFATSMIVSAMFGVRFTTGKEKTMMDIVQLNDEFGLSISNAASIINIFPFLDYIPGPMPWRRRAAEFRKKEETVYANLARQAIEGENSSIENWAQYFAGKDNDNGDHRELLNLFAIAAAHSTATGLQVFVLACMCHQEWIRPAQAQIDAVVGPTRLPNFSDREKMPYIEAVCREVLRWRPAARFGIPHKATADDIVQYNGKEYYIPKDSTVIGVPWIIEHDPVFYPDPDTFKPERWLDANGQLREDYSTTAFGWGRRTCPGSPFAERSLWINVVLWLWTFDIGRAPGYNYVSDDSAFLPDFGTAPKPFPAIFKLRSTQHEMIAKQEWQESEKDLAALLPMPKAS</sequence>
<dbReference type="GO" id="GO:0005506">
    <property type="term" value="F:iron ion binding"/>
    <property type="evidence" value="ECO:0007669"/>
    <property type="project" value="InterPro"/>
</dbReference>
<dbReference type="GO" id="GO:0004497">
    <property type="term" value="F:monooxygenase activity"/>
    <property type="evidence" value="ECO:0007669"/>
    <property type="project" value="UniProtKB-KW"/>
</dbReference>
<dbReference type="Proteomes" id="UP000623467">
    <property type="component" value="Unassembled WGS sequence"/>
</dbReference>